<reference evidence="2 3" key="1">
    <citation type="submission" date="2022-03" db="EMBL/GenBank/DDBJ databases">
        <authorList>
            <person name="Macdonald S."/>
            <person name="Ahmed S."/>
            <person name="Newling K."/>
        </authorList>
    </citation>
    <scope>NUCLEOTIDE SEQUENCE [LARGE SCALE GENOMIC DNA]</scope>
</reference>
<dbReference type="AlphaFoldDB" id="A0ABC8LTU3"/>
<accession>A0ABC8LTU3</accession>
<keyword evidence="1" id="KW-0812">Transmembrane</keyword>
<dbReference type="Proteomes" id="UP001642260">
    <property type="component" value="Unassembled WGS sequence"/>
</dbReference>
<protein>
    <submittedName>
        <fullName evidence="2">Uncharacterized protein</fullName>
    </submittedName>
</protein>
<name>A0ABC8LTU3_ERUVS</name>
<evidence type="ECO:0000256" key="1">
    <source>
        <dbReference type="SAM" id="Phobius"/>
    </source>
</evidence>
<sequence length="91" mass="9761">METQGPTHLSLAAPPRQHVACHLCIKPSTNITAALITKPASLLLLLLLDSLILAATAMAISLSLILNLKMSLPNLRLQNLKPTTVSIRMLT</sequence>
<gene>
    <name evidence="2" type="ORF">ERUC_LOCUS39294</name>
</gene>
<evidence type="ECO:0000313" key="3">
    <source>
        <dbReference type="Proteomes" id="UP001642260"/>
    </source>
</evidence>
<feature type="transmembrane region" description="Helical" evidence="1">
    <location>
        <begin position="42"/>
        <end position="66"/>
    </location>
</feature>
<organism evidence="2 3">
    <name type="scientific">Eruca vesicaria subsp. sativa</name>
    <name type="common">Garden rocket</name>
    <name type="synonym">Eruca sativa</name>
    <dbReference type="NCBI Taxonomy" id="29727"/>
    <lineage>
        <taxon>Eukaryota</taxon>
        <taxon>Viridiplantae</taxon>
        <taxon>Streptophyta</taxon>
        <taxon>Embryophyta</taxon>
        <taxon>Tracheophyta</taxon>
        <taxon>Spermatophyta</taxon>
        <taxon>Magnoliopsida</taxon>
        <taxon>eudicotyledons</taxon>
        <taxon>Gunneridae</taxon>
        <taxon>Pentapetalae</taxon>
        <taxon>rosids</taxon>
        <taxon>malvids</taxon>
        <taxon>Brassicales</taxon>
        <taxon>Brassicaceae</taxon>
        <taxon>Brassiceae</taxon>
        <taxon>Eruca</taxon>
    </lineage>
</organism>
<dbReference type="EMBL" id="CAKOAT010719599">
    <property type="protein sequence ID" value="CAH8386811.1"/>
    <property type="molecule type" value="Genomic_DNA"/>
</dbReference>
<comment type="caution">
    <text evidence="2">The sequence shown here is derived from an EMBL/GenBank/DDBJ whole genome shotgun (WGS) entry which is preliminary data.</text>
</comment>
<keyword evidence="1" id="KW-0472">Membrane</keyword>
<proteinExistence type="predicted"/>
<keyword evidence="1" id="KW-1133">Transmembrane helix</keyword>
<evidence type="ECO:0000313" key="2">
    <source>
        <dbReference type="EMBL" id="CAH8386811.1"/>
    </source>
</evidence>
<keyword evidence="3" id="KW-1185">Reference proteome</keyword>